<accession>A0ACC1NAP2</accession>
<organism evidence="1 2">
    <name type="scientific">Zarea fungicola</name>
    <dbReference type="NCBI Taxonomy" id="93591"/>
    <lineage>
        <taxon>Eukaryota</taxon>
        <taxon>Fungi</taxon>
        <taxon>Dikarya</taxon>
        <taxon>Ascomycota</taxon>
        <taxon>Pezizomycotina</taxon>
        <taxon>Sordariomycetes</taxon>
        <taxon>Hypocreomycetidae</taxon>
        <taxon>Hypocreales</taxon>
        <taxon>Cordycipitaceae</taxon>
        <taxon>Zarea</taxon>
    </lineage>
</organism>
<keyword evidence="2" id="KW-1185">Reference proteome</keyword>
<proteinExistence type="predicted"/>
<dbReference type="Proteomes" id="UP001143910">
    <property type="component" value="Unassembled WGS sequence"/>
</dbReference>
<evidence type="ECO:0000313" key="1">
    <source>
        <dbReference type="EMBL" id="KAJ2975947.1"/>
    </source>
</evidence>
<reference evidence="1" key="1">
    <citation type="submission" date="2022-08" db="EMBL/GenBank/DDBJ databases">
        <title>Genome Sequence of Lecanicillium fungicola.</title>
        <authorList>
            <person name="Buettner E."/>
        </authorList>
    </citation>
    <scope>NUCLEOTIDE SEQUENCE</scope>
    <source>
        <strain evidence="1">Babe33</strain>
    </source>
</reference>
<sequence>MSSEKIVKAAVVQAEPAWFDLAASIAKARKLIAEAASNGAQIVAFPECFIPGYPTWIWARSLDIEMNHRYTQNSLTIDSDEMRELQSCAKENNIVVCFGLAELRGRSLYIGQCTIDNDGKLVMARQKLKPFHLERTIFGDGDATSLNNVATTAAGRIGQLSCGEHFNPLAIFNTCSQGEEIHVAAWPVVPKFDGSPAPYSMSAEAVSSISQVYSLQTQCFTLHSTTVISEENITKFGTSQAPVFNTPGGGNARIFAPDGRQLTTDLPYTEEGLVYADLDMSWIGKVKGLLDVCGHNGRPELLWLGRNAAEQRVVRESSTDRN</sequence>
<protein>
    <submittedName>
        <fullName evidence="1">Uncharacterized protein</fullName>
    </submittedName>
</protein>
<name>A0ACC1NAP2_9HYPO</name>
<comment type="caution">
    <text evidence="1">The sequence shown here is derived from an EMBL/GenBank/DDBJ whole genome shotgun (WGS) entry which is preliminary data.</text>
</comment>
<evidence type="ECO:0000313" key="2">
    <source>
        <dbReference type="Proteomes" id="UP001143910"/>
    </source>
</evidence>
<dbReference type="EMBL" id="JANJQO010000641">
    <property type="protein sequence ID" value="KAJ2975947.1"/>
    <property type="molecule type" value="Genomic_DNA"/>
</dbReference>
<gene>
    <name evidence="1" type="ORF">NQ176_g5236</name>
</gene>